<feature type="compositionally biased region" description="Polar residues" evidence="1">
    <location>
        <begin position="18"/>
        <end position="47"/>
    </location>
</feature>
<sequence length="253" mass="29008">MSGKHVPQITKRSAGAPRNSSSNSTGNNHRNTNASETQAHNRSSTQPPKAGGAQLQPQSTKPKSTAPLAHPPPRAEKEYERDIRLVLAQFNGSKELYEVLIGNTKPSADELDFWIQNQHHRIGRAERRMQGNINQNTVREHRSRKDELRNLEKKRNMLYVPTGYHEHHTVSEGTGEKRHERRLILLHGLKEVLNQEKKPLKELNDIFTSSVEYRLNDIANEEFALSEPTYNGLLLLFHQHSDKLYYNTLVFRA</sequence>
<dbReference type="EMBL" id="NBII01000011">
    <property type="protein sequence ID" value="PAV14776.1"/>
    <property type="molecule type" value="Genomic_DNA"/>
</dbReference>
<name>A0A286U5C0_9AGAM</name>
<proteinExistence type="predicted"/>
<dbReference type="InParanoid" id="A0A286U5C0"/>
<evidence type="ECO:0000313" key="3">
    <source>
        <dbReference type="Proteomes" id="UP000217199"/>
    </source>
</evidence>
<accession>A0A286U5C0</accession>
<reference evidence="2 3" key="1">
    <citation type="journal article" date="2017" name="Mol. Ecol.">
        <title>Comparative and population genomic landscape of Phellinus noxius: A hypervariable fungus causing root rot in trees.</title>
        <authorList>
            <person name="Chung C.L."/>
            <person name="Lee T.J."/>
            <person name="Akiba M."/>
            <person name="Lee H.H."/>
            <person name="Kuo T.H."/>
            <person name="Liu D."/>
            <person name="Ke H.M."/>
            <person name="Yokoi T."/>
            <person name="Roa M.B."/>
            <person name="Lu M.J."/>
            <person name="Chang Y.Y."/>
            <person name="Ann P.J."/>
            <person name="Tsai J.N."/>
            <person name="Chen C.Y."/>
            <person name="Tzean S.S."/>
            <person name="Ota Y."/>
            <person name="Hattori T."/>
            <person name="Sahashi N."/>
            <person name="Liou R.F."/>
            <person name="Kikuchi T."/>
            <person name="Tsai I.J."/>
        </authorList>
    </citation>
    <scope>NUCLEOTIDE SEQUENCE [LARGE SCALE GENOMIC DNA]</scope>
    <source>
        <strain evidence="2 3">FFPRI411160</strain>
    </source>
</reference>
<feature type="region of interest" description="Disordered" evidence="1">
    <location>
        <begin position="1"/>
        <end position="78"/>
    </location>
</feature>
<evidence type="ECO:0000313" key="2">
    <source>
        <dbReference type="EMBL" id="PAV14776.1"/>
    </source>
</evidence>
<organism evidence="2 3">
    <name type="scientific">Pyrrhoderma noxium</name>
    <dbReference type="NCBI Taxonomy" id="2282107"/>
    <lineage>
        <taxon>Eukaryota</taxon>
        <taxon>Fungi</taxon>
        <taxon>Dikarya</taxon>
        <taxon>Basidiomycota</taxon>
        <taxon>Agaricomycotina</taxon>
        <taxon>Agaricomycetes</taxon>
        <taxon>Hymenochaetales</taxon>
        <taxon>Hymenochaetaceae</taxon>
        <taxon>Pyrrhoderma</taxon>
    </lineage>
</organism>
<evidence type="ECO:0000256" key="1">
    <source>
        <dbReference type="SAM" id="MobiDB-lite"/>
    </source>
</evidence>
<gene>
    <name evidence="2" type="ORF">PNOK_0932900</name>
</gene>
<comment type="caution">
    <text evidence="2">The sequence shown here is derived from an EMBL/GenBank/DDBJ whole genome shotgun (WGS) entry which is preliminary data.</text>
</comment>
<keyword evidence="3" id="KW-1185">Reference proteome</keyword>
<dbReference type="Proteomes" id="UP000217199">
    <property type="component" value="Unassembled WGS sequence"/>
</dbReference>
<dbReference type="AlphaFoldDB" id="A0A286U5C0"/>
<protein>
    <submittedName>
        <fullName evidence="2">Uncharacterized protein</fullName>
    </submittedName>
</protein>